<dbReference type="InterPro" id="IPR004314">
    <property type="entry name" value="Neprosin"/>
</dbReference>
<evidence type="ECO:0000313" key="4">
    <source>
        <dbReference type="Proteomes" id="UP001202328"/>
    </source>
</evidence>
<dbReference type="PANTHER" id="PTHR31589:SF223">
    <property type="entry name" value="PROTEIN, PUTATIVE (DUF239)-RELATED"/>
    <property type="match status" value="1"/>
</dbReference>
<evidence type="ECO:0000256" key="1">
    <source>
        <dbReference type="SAM" id="Phobius"/>
    </source>
</evidence>
<protein>
    <recommendedName>
        <fullName evidence="2">Neprosin PEP catalytic domain-containing protein</fullName>
    </recommendedName>
</protein>
<organism evidence="3 4">
    <name type="scientific">Papaver atlanticum</name>
    <dbReference type="NCBI Taxonomy" id="357466"/>
    <lineage>
        <taxon>Eukaryota</taxon>
        <taxon>Viridiplantae</taxon>
        <taxon>Streptophyta</taxon>
        <taxon>Embryophyta</taxon>
        <taxon>Tracheophyta</taxon>
        <taxon>Spermatophyta</taxon>
        <taxon>Magnoliopsida</taxon>
        <taxon>Ranunculales</taxon>
        <taxon>Papaveraceae</taxon>
        <taxon>Papaveroideae</taxon>
        <taxon>Papaver</taxon>
    </lineage>
</organism>
<dbReference type="InterPro" id="IPR025521">
    <property type="entry name" value="Neprosin_propep"/>
</dbReference>
<keyword evidence="1" id="KW-0472">Membrane</keyword>
<sequence length="392" mass="44924">MDCNGIFIKIITLFIVTTFLLSLGNNEVEGRLIISEEEDMELERQLKILNKSPVKTIHTEWGEIYDCIDIYKQPAFNHPLLKNHTIQMKPSKELKYSTSEAQSFDAPMESCPKGTVPIRRTSKEDLIRAKNLSSPESISNDSDEYWAGIEYSKSGETFSGASARINLWEPHVIDNQSSSAVISLRSGTDNQYTEIRYGWTANRILYGNETGIRYFAYWTADNGQRTGCFNMMCPGVVQVHPRYPPDNRISKTSVYDGVQWKNQIHVFLDVEAEKWWLVRHGNIVIGYWPAELFPLFGNNGAERVYWGGHSRDNGDGHGPQMGSGYFPDKNYHHAAWFKHMKYYDDESLTFVDPDEKLMERIIGCQRHYDVWYFGIQGERGHTLQFGGPGGKC</sequence>
<keyword evidence="1" id="KW-1133">Transmembrane helix</keyword>
<gene>
    <name evidence="3" type="ORF">MKW98_001054</name>
</gene>
<feature type="domain" description="Neprosin PEP catalytic" evidence="2">
    <location>
        <begin position="139"/>
        <end position="392"/>
    </location>
</feature>
<dbReference type="EMBL" id="JAJJMB010016062">
    <property type="protein sequence ID" value="KAI3850110.1"/>
    <property type="molecule type" value="Genomic_DNA"/>
</dbReference>
<reference evidence="3" key="1">
    <citation type="submission" date="2022-04" db="EMBL/GenBank/DDBJ databases">
        <title>A functionally conserved STORR gene fusion in Papaver species that diverged 16.8 million years ago.</title>
        <authorList>
            <person name="Catania T."/>
        </authorList>
    </citation>
    <scope>NUCLEOTIDE SEQUENCE</scope>
    <source>
        <strain evidence="3">S-188037</strain>
    </source>
</reference>
<dbReference type="Pfam" id="PF03080">
    <property type="entry name" value="Neprosin"/>
    <property type="match status" value="1"/>
</dbReference>
<accession>A0AAD4X6Z0</accession>
<dbReference type="Proteomes" id="UP001202328">
    <property type="component" value="Unassembled WGS sequence"/>
</dbReference>
<keyword evidence="4" id="KW-1185">Reference proteome</keyword>
<dbReference type="PROSITE" id="PS52045">
    <property type="entry name" value="NEPROSIN_PEP_CD"/>
    <property type="match status" value="1"/>
</dbReference>
<keyword evidence="1" id="KW-0812">Transmembrane</keyword>
<dbReference type="Gene3D" id="3.90.1320.10">
    <property type="entry name" value="Outer-capsid protein sigma 3, large lobe"/>
    <property type="match status" value="1"/>
</dbReference>
<evidence type="ECO:0000313" key="3">
    <source>
        <dbReference type="EMBL" id="KAI3850110.1"/>
    </source>
</evidence>
<feature type="transmembrane region" description="Helical" evidence="1">
    <location>
        <begin position="6"/>
        <end position="24"/>
    </location>
</feature>
<dbReference type="AlphaFoldDB" id="A0AAD4X6Z0"/>
<dbReference type="PANTHER" id="PTHR31589">
    <property type="entry name" value="PROTEIN, PUTATIVE (DUF239)-RELATED-RELATED"/>
    <property type="match status" value="1"/>
</dbReference>
<proteinExistence type="predicted"/>
<name>A0AAD4X6Z0_9MAGN</name>
<comment type="caution">
    <text evidence="3">The sequence shown here is derived from an EMBL/GenBank/DDBJ whole genome shotgun (WGS) entry which is preliminary data.</text>
</comment>
<dbReference type="Pfam" id="PF14365">
    <property type="entry name" value="Neprosin_AP"/>
    <property type="match status" value="1"/>
</dbReference>
<dbReference type="InterPro" id="IPR053168">
    <property type="entry name" value="Glutamic_endopeptidase"/>
</dbReference>
<evidence type="ECO:0000259" key="2">
    <source>
        <dbReference type="PROSITE" id="PS52045"/>
    </source>
</evidence>